<dbReference type="InterPro" id="IPR054208">
    <property type="entry name" value="DUF6914"/>
</dbReference>
<dbReference type="EMBL" id="ML739094">
    <property type="protein sequence ID" value="KAE8353588.1"/>
    <property type="molecule type" value="Genomic_DNA"/>
</dbReference>
<dbReference type="Proteomes" id="UP000327118">
    <property type="component" value="Unassembled WGS sequence"/>
</dbReference>
<keyword evidence="2" id="KW-1185">Reference proteome</keyword>
<organism evidence="1 2">
    <name type="scientific">Aspergillus coremiiformis</name>
    <dbReference type="NCBI Taxonomy" id="138285"/>
    <lineage>
        <taxon>Eukaryota</taxon>
        <taxon>Fungi</taxon>
        <taxon>Dikarya</taxon>
        <taxon>Ascomycota</taxon>
        <taxon>Pezizomycotina</taxon>
        <taxon>Eurotiomycetes</taxon>
        <taxon>Eurotiomycetidae</taxon>
        <taxon>Eurotiales</taxon>
        <taxon>Aspergillaceae</taxon>
        <taxon>Aspergillus</taxon>
        <taxon>Aspergillus subgen. Circumdati</taxon>
    </lineage>
</organism>
<dbReference type="Pfam" id="PF21858">
    <property type="entry name" value="DUF6914"/>
    <property type="match status" value="1"/>
</dbReference>
<accession>A0A5N6Z850</accession>
<sequence length="173" mass="19388">MNTLTPSTLYILLQPRTFPSIFHWSFYITGTREPSTSGTMHDLTNSGGSQLWTYNSIPINLLDPNPTSPAIAAIKVDVIDDMEMLREAMEECLSNIPRTYSSLFREEMSCRVWVKEALWGLDQGGFIDLGRRGNVFGIQGVEMDVVRAGLVAMWRGIFGVYEYELGLGLKEVG</sequence>
<dbReference type="OrthoDB" id="3016366at2759"/>
<reference evidence="2" key="1">
    <citation type="submission" date="2019-04" db="EMBL/GenBank/DDBJ databases">
        <title>Friends and foes A comparative genomics studyof 23 Aspergillus species from section Flavi.</title>
        <authorList>
            <consortium name="DOE Joint Genome Institute"/>
            <person name="Kjaerbolling I."/>
            <person name="Vesth T."/>
            <person name="Frisvad J.C."/>
            <person name="Nybo J.L."/>
            <person name="Theobald S."/>
            <person name="Kildgaard S."/>
            <person name="Isbrandt T."/>
            <person name="Kuo A."/>
            <person name="Sato A."/>
            <person name="Lyhne E.K."/>
            <person name="Kogle M.E."/>
            <person name="Wiebenga A."/>
            <person name="Kun R.S."/>
            <person name="Lubbers R.J."/>
            <person name="Makela M.R."/>
            <person name="Barry K."/>
            <person name="Chovatia M."/>
            <person name="Clum A."/>
            <person name="Daum C."/>
            <person name="Haridas S."/>
            <person name="He G."/>
            <person name="LaButti K."/>
            <person name="Lipzen A."/>
            <person name="Mondo S."/>
            <person name="Riley R."/>
            <person name="Salamov A."/>
            <person name="Simmons B.A."/>
            <person name="Magnuson J.K."/>
            <person name="Henrissat B."/>
            <person name="Mortensen U.H."/>
            <person name="Larsen T.O."/>
            <person name="Devries R.P."/>
            <person name="Grigoriev I.V."/>
            <person name="Machida M."/>
            <person name="Baker S.E."/>
            <person name="Andersen M.R."/>
        </authorList>
    </citation>
    <scope>NUCLEOTIDE SEQUENCE [LARGE SCALE GENOMIC DNA]</scope>
    <source>
        <strain evidence="2">CBS 553.77</strain>
    </source>
</reference>
<evidence type="ECO:0000313" key="1">
    <source>
        <dbReference type="EMBL" id="KAE8353588.1"/>
    </source>
</evidence>
<proteinExistence type="predicted"/>
<dbReference type="AlphaFoldDB" id="A0A5N6Z850"/>
<evidence type="ECO:0000313" key="2">
    <source>
        <dbReference type="Proteomes" id="UP000327118"/>
    </source>
</evidence>
<gene>
    <name evidence="1" type="ORF">BDV28DRAFT_164866</name>
</gene>
<protein>
    <submittedName>
        <fullName evidence="1">Uncharacterized protein</fullName>
    </submittedName>
</protein>
<name>A0A5N6Z850_9EURO</name>